<dbReference type="RefSeq" id="WP_278098636.1">
    <property type="nucleotide sequence ID" value="NZ_CP091092.1"/>
</dbReference>
<dbReference type="PROSITE" id="PS51257">
    <property type="entry name" value="PROKAR_LIPOPROTEIN"/>
    <property type="match status" value="1"/>
</dbReference>
<proteinExistence type="predicted"/>
<dbReference type="Proteomes" id="UP001218895">
    <property type="component" value="Chromosome"/>
</dbReference>
<sequence>MKKIGYLVGIILCLLAASGAAGCMGPDPIVGYWKEYTIPLVNIESTFYEDGTFIFSVNGVGTDGKWTSKSNKEYDLDFGVGNPITGRVSDDGKKLSFEYVILGKTVSLSLEKVA</sequence>
<keyword evidence="2" id="KW-1185">Reference proteome</keyword>
<name>A0AAF0FQ06_9EURY</name>
<reference evidence="1" key="1">
    <citation type="submission" date="2022-01" db="EMBL/GenBank/DDBJ databases">
        <title>Complete genome of Methanomicrobium antiquum DSM 21220.</title>
        <authorList>
            <person name="Chen S.-C."/>
            <person name="You Y.-T."/>
            <person name="Zhou Y.-Z."/>
            <person name="Lai M.-C."/>
        </authorList>
    </citation>
    <scope>NUCLEOTIDE SEQUENCE</scope>
    <source>
        <strain evidence="1">DSM 21220</strain>
    </source>
</reference>
<dbReference type="EMBL" id="CP091092">
    <property type="protein sequence ID" value="WFN35796.1"/>
    <property type="molecule type" value="Genomic_DNA"/>
</dbReference>
<evidence type="ECO:0000313" key="1">
    <source>
        <dbReference type="EMBL" id="WFN35796.1"/>
    </source>
</evidence>
<dbReference type="KEGG" id="manq:L1994_06420"/>
<dbReference type="AlphaFoldDB" id="A0AAF0FQ06"/>
<organism evidence="1 2">
    <name type="scientific">Methanomicrobium antiquum</name>
    <dbReference type="NCBI Taxonomy" id="487686"/>
    <lineage>
        <taxon>Archaea</taxon>
        <taxon>Methanobacteriati</taxon>
        <taxon>Methanobacteriota</taxon>
        <taxon>Stenosarchaea group</taxon>
        <taxon>Methanomicrobia</taxon>
        <taxon>Methanomicrobiales</taxon>
        <taxon>Methanomicrobiaceae</taxon>
        <taxon>Methanomicrobium</taxon>
    </lineage>
</organism>
<evidence type="ECO:0000313" key="2">
    <source>
        <dbReference type="Proteomes" id="UP001218895"/>
    </source>
</evidence>
<dbReference type="GeneID" id="79950016"/>
<gene>
    <name evidence="1" type="ORF">L1994_06420</name>
</gene>
<protein>
    <recommendedName>
        <fullName evidence="3">DUF5640 domain-containing protein</fullName>
    </recommendedName>
</protein>
<accession>A0AAF0FQ06</accession>
<evidence type="ECO:0008006" key="3">
    <source>
        <dbReference type="Google" id="ProtNLM"/>
    </source>
</evidence>